<dbReference type="Ensembl" id="ENSFHET00000003420.1">
    <property type="protein sequence ID" value="ENSFHEP00000007682.1"/>
    <property type="gene ID" value="ENSFHEG00000008831.1"/>
</dbReference>
<dbReference type="Proteomes" id="UP000265000">
    <property type="component" value="Unplaced"/>
</dbReference>
<organism evidence="3 4">
    <name type="scientific">Fundulus heteroclitus</name>
    <name type="common">Killifish</name>
    <name type="synonym">Mummichog</name>
    <dbReference type="NCBI Taxonomy" id="8078"/>
    <lineage>
        <taxon>Eukaryota</taxon>
        <taxon>Metazoa</taxon>
        <taxon>Chordata</taxon>
        <taxon>Craniata</taxon>
        <taxon>Vertebrata</taxon>
        <taxon>Euteleostomi</taxon>
        <taxon>Actinopterygii</taxon>
        <taxon>Neopterygii</taxon>
        <taxon>Teleostei</taxon>
        <taxon>Neoteleostei</taxon>
        <taxon>Acanthomorphata</taxon>
        <taxon>Ovalentaria</taxon>
        <taxon>Atherinomorphae</taxon>
        <taxon>Cyprinodontiformes</taxon>
        <taxon>Fundulidae</taxon>
        <taxon>Fundulus</taxon>
    </lineage>
</organism>
<dbReference type="STRING" id="8078.ENSFHEP00000007682"/>
<evidence type="ECO:0000313" key="3">
    <source>
        <dbReference type="Ensembl" id="ENSFHEP00000007682.1"/>
    </source>
</evidence>
<keyword evidence="1" id="KW-0732">Signal</keyword>
<dbReference type="PROSITE" id="PS50853">
    <property type="entry name" value="FN3"/>
    <property type="match status" value="1"/>
</dbReference>
<dbReference type="InterPro" id="IPR003961">
    <property type="entry name" value="FN3_dom"/>
</dbReference>
<accession>A0A3Q2P688</accession>
<feature type="domain" description="Fibronectin type-III" evidence="2">
    <location>
        <begin position="121"/>
        <end position="222"/>
    </location>
</feature>
<name>A0A3Q2P688_FUNHE</name>
<reference evidence="3" key="1">
    <citation type="submission" date="2025-08" db="UniProtKB">
        <authorList>
            <consortium name="Ensembl"/>
        </authorList>
    </citation>
    <scope>IDENTIFICATION</scope>
</reference>
<evidence type="ECO:0000259" key="2">
    <source>
        <dbReference type="PROSITE" id="PS50853"/>
    </source>
</evidence>
<dbReference type="InterPro" id="IPR013783">
    <property type="entry name" value="Ig-like_fold"/>
</dbReference>
<protein>
    <recommendedName>
        <fullName evidence="2">Fibronectin type-III domain-containing protein</fullName>
    </recommendedName>
</protein>
<dbReference type="CDD" id="cd00063">
    <property type="entry name" value="FN3"/>
    <property type="match status" value="1"/>
</dbReference>
<evidence type="ECO:0000313" key="4">
    <source>
        <dbReference type="Proteomes" id="UP000265000"/>
    </source>
</evidence>
<sequence length="543" mass="59726">LLAAFEESMAFHLLLFLGYFAAAQAVQTNLFNSTFRVVLNCTNDYDNISCQLSAKRCLEYAVDIRNDRGHGEYNCSLKRCNSELCCCSVKITFIPGENYTVETFNGSQKVDTKTLDLWEIKPKTPTNVSVKEYEGIFTVNWKTNMGADFVGTLTAEVTVSKKGEQGKVGTKPATVEGLQSFDINGQDLEPGTAYVVSVRSYTDRSQMFSDRSQEYEFQTLTLFYIFRLKMLDEQRADANAIMGQNSSGINTGSSVPCYGQTEPPDIKAITEKAVCEALKAFFPNPLLGPGPQHDFPPVHRDHHESSLIANETSSGSSGIVNPSYFRSAPSSPIETMEHHPTFKQQDNLPLSCKSNTVNCTNQDVSAFLLSAQKAVSPAMQVDMSYQPCKVQPKRSSYAETASLSSTSSGNITSASCGLESKLGAGFDRSGEWSADSVKAMLTLSSWAPSGSDRRAVIIDDYNPCPSKVVEPDVLISEKQSSDHHQRVNVNQDESVNKIPQHCRIPGFNNWTGQCPSVIQIPPFPTMSTEMSFPVVIDNDYKCV</sequence>
<reference evidence="3" key="2">
    <citation type="submission" date="2025-09" db="UniProtKB">
        <authorList>
            <consortium name="Ensembl"/>
        </authorList>
    </citation>
    <scope>IDENTIFICATION</scope>
</reference>
<proteinExistence type="predicted"/>
<dbReference type="Gene3D" id="2.60.40.10">
    <property type="entry name" value="Immunoglobulins"/>
    <property type="match status" value="1"/>
</dbReference>
<feature type="chain" id="PRO_5018618730" description="Fibronectin type-III domain-containing protein" evidence="1">
    <location>
        <begin position="26"/>
        <end position="543"/>
    </location>
</feature>
<dbReference type="GeneTree" id="ENSGT00530000069547"/>
<feature type="signal peptide" evidence="1">
    <location>
        <begin position="1"/>
        <end position="25"/>
    </location>
</feature>
<dbReference type="AlphaFoldDB" id="A0A3Q2P688"/>
<keyword evidence="4" id="KW-1185">Reference proteome</keyword>
<dbReference type="SUPFAM" id="SSF49265">
    <property type="entry name" value="Fibronectin type III"/>
    <property type="match status" value="1"/>
</dbReference>
<evidence type="ECO:0000256" key="1">
    <source>
        <dbReference type="SAM" id="SignalP"/>
    </source>
</evidence>
<dbReference type="InterPro" id="IPR036116">
    <property type="entry name" value="FN3_sf"/>
</dbReference>